<keyword evidence="7 9" id="KW-0472">Membrane</keyword>
<evidence type="ECO:0000313" key="11">
    <source>
        <dbReference type="Proteomes" id="UP001614394"/>
    </source>
</evidence>
<keyword evidence="3" id="KW-0813">Transport</keyword>
<dbReference type="RefSeq" id="WP_399655442.1">
    <property type="nucleotide sequence ID" value="NZ_JBITYG010000010.1"/>
</dbReference>
<feature type="transmembrane region" description="Helical" evidence="9">
    <location>
        <begin position="72"/>
        <end position="93"/>
    </location>
</feature>
<reference evidence="10 11" key="1">
    <citation type="submission" date="2024-10" db="EMBL/GenBank/DDBJ databases">
        <title>The Natural Products Discovery Center: Release of the First 8490 Sequenced Strains for Exploring Actinobacteria Biosynthetic Diversity.</title>
        <authorList>
            <person name="Kalkreuter E."/>
            <person name="Kautsar S.A."/>
            <person name="Yang D."/>
            <person name="Bader C.D."/>
            <person name="Teijaro C.N."/>
            <person name="Fluegel L."/>
            <person name="Davis C.M."/>
            <person name="Simpson J.R."/>
            <person name="Lauterbach L."/>
            <person name="Steele A.D."/>
            <person name="Gui C."/>
            <person name="Meng S."/>
            <person name="Li G."/>
            <person name="Viehrig K."/>
            <person name="Ye F."/>
            <person name="Su P."/>
            <person name="Kiefer A.F."/>
            <person name="Nichols A."/>
            <person name="Cepeda A.J."/>
            <person name="Yan W."/>
            <person name="Fan B."/>
            <person name="Jiang Y."/>
            <person name="Adhikari A."/>
            <person name="Zheng C.-J."/>
            <person name="Schuster L."/>
            <person name="Cowan T.M."/>
            <person name="Smanski M.J."/>
            <person name="Chevrette M.G."/>
            <person name="De Carvalho L.P.S."/>
            <person name="Shen B."/>
        </authorList>
    </citation>
    <scope>NUCLEOTIDE SEQUENCE [LARGE SCALE GENOMIC DNA]</scope>
    <source>
        <strain evidence="10 11">NPDC053399</strain>
    </source>
</reference>
<dbReference type="EMBL" id="JBITYG010000010">
    <property type="protein sequence ID" value="MFI9104819.1"/>
    <property type="molecule type" value="Genomic_DNA"/>
</dbReference>
<organism evidence="10 11">
    <name type="scientific">Streptomyces fildesensis</name>
    <dbReference type="NCBI Taxonomy" id="375757"/>
    <lineage>
        <taxon>Bacteria</taxon>
        <taxon>Bacillati</taxon>
        <taxon>Actinomycetota</taxon>
        <taxon>Actinomycetes</taxon>
        <taxon>Kitasatosporales</taxon>
        <taxon>Streptomycetaceae</taxon>
        <taxon>Streptomyces</taxon>
    </lineage>
</organism>
<dbReference type="PANTHER" id="PTHR21716:SF53">
    <property type="entry name" value="PERMEASE PERM-RELATED"/>
    <property type="match status" value="1"/>
</dbReference>
<protein>
    <submittedName>
        <fullName evidence="10">AI-2E family transporter</fullName>
    </submittedName>
</protein>
<evidence type="ECO:0000256" key="5">
    <source>
        <dbReference type="ARBA" id="ARBA00022692"/>
    </source>
</evidence>
<keyword evidence="4" id="KW-1003">Cell membrane</keyword>
<accession>A0ABW8CEF6</accession>
<gene>
    <name evidence="10" type="ORF">ACIGXA_30320</name>
</gene>
<dbReference type="PANTHER" id="PTHR21716">
    <property type="entry name" value="TRANSMEMBRANE PROTEIN"/>
    <property type="match status" value="1"/>
</dbReference>
<sequence>MDDQREAFPAPVLRMAQWCAAILLGAAVVALGVWLCVELRAAIVPVLLALLGAALLGPLARKLVARGVPRAAAAALTCVVLVAVVVFAGWVMVHTLVTNAAQLSASLTEAGERLADDLGSAGDTMNSAAQGLNSLGAQLGGAVAKGFVSGLGLAAQLLMGLVLMLAMLFFLLRDSDRLPGAVRAALPGPAAERLLWIGRRAFAAMSGYMRGTTIIAAIDAAFILIGLAALRVPGAPGLAVLVFVGAYVPYVGAFLSGTVAVLVAFADQGLGTALWTLGVILAVQTIEGAVLQPVVQSRTVRLHPAAVMLAVTAGAAAGGLLGTLLAVPVAAAAFGVLSELRAERPAEPPEPPVPPASAVAEE</sequence>
<dbReference type="Proteomes" id="UP001614394">
    <property type="component" value="Unassembled WGS sequence"/>
</dbReference>
<feature type="transmembrane region" description="Helical" evidence="9">
    <location>
        <begin position="238"/>
        <end position="266"/>
    </location>
</feature>
<dbReference type="InterPro" id="IPR002549">
    <property type="entry name" value="AI-2E-like"/>
</dbReference>
<feature type="region of interest" description="Disordered" evidence="8">
    <location>
        <begin position="343"/>
        <end position="362"/>
    </location>
</feature>
<proteinExistence type="inferred from homology"/>
<evidence type="ECO:0000313" key="10">
    <source>
        <dbReference type="EMBL" id="MFI9104819.1"/>
    </source>
</evidence>
<feature type="transmembrane region" description="Helical" evidence="9">
    <location>
        <begin position="41"/>
        <end position="60"/>
    </location>
</feature>
<evidence type="ECO:0000256" key="2">
    <source>
        <dbReference type="ARBA" id="ARBA00009773"/>
    </source>
</evidence>
<evidence type="ECO:0000256" key="7">
    <source>
        <dbReference type="ARBA" id="ARBA00023136"/>
    </source>
</evidence>
<feature type="transmembrane region" description="Helical" evidence="9">
    <location>
        <begin position="307"/>
        <end position="337"/>
    </location>
</feature>
<evidence type="ECO:0000256" key="6">
    <source>
        <dbReference type="ARBA" id="ARBA00022989"/>
    </source>
</evidence>
<dbReference type="Pfam" id="PF01594">
    <property type="entry name" value="AI-2E_transport"/>
    <property type="match status" value="1"/>
</dbReference>
<keyword evidence="5 9" id="KW-0812">Transmembrane</keyword>
<feature type="transmembrane region" description="Helical" evidence="9">
    <location>
        <begin position="273"/>
        <end position="295"/>
    </location>
</feature>
<keyword evidence="11" id="KW-1185">Reference proteome</keyword>
<evidence type="ECO:0000256" key="4">
    <source>
        <dbReference type="ARBA" id="ARBA00022475"/>
    </source>
</evidence>
<comment type="caution">
    <text evidence="10">The sequence shown here is derived from an EMBL/GenBank/DDBJ whole genome shotgun (WGS) entry which is preliminary data.</text>
</comment>
<evidence type="ECO:0000256" key="1">
    <source>
        <dbReference type="ARBA" id="ARBA00004651"/>
    </source>
</evidence>
<evidence type="ECO:0000256" key="8">
    <source>
        <dbReference type="SAM" id="MobiDB-lite"/>
    </source>
</evidence>
<evidence type="ECO:0000256" key="9">
    <source>
        <dbReference type="SAM" id="Phobius"/>
    </source>
</evidence>
<keyword evidence="6 9" id="KW-1133">Transmembrane helix</keyword>
<evidence type="ECO:0000256" key="3">
    <source>
        <dbReference type="ARBA" id="ARBA00022448"/>
    </source>
</evidence>
<comment type="similarity">
    <text evidence="2">Belongs to the autoinducer-2 exporter (AI-2E) (TC 2.A.86) family.</text>
</comment>
<feature type="transmembrane region" description="Helical" evidence="9">
    <location>
        <begin position="208"/>
        <end position="232"/>
    </location>
</feature>
<feature type="transmembrane region" description="Helical" evidence="9">
    <location>
        <begin position="153"/>
        <end position="172"/>
    </location>
</feature>
<comment type="subcellular location">
    <subcellularLocation>
        <location evidence="1">Cell membrane</location>
        <topology evidence="1">Multi-pass membrane protein</topology>
    </subcellularLocation>
</comment>
<feature type="transmembrane region" description="Helical" evidence="9">
    <location>
        <begin position="12"/>
        <end position="35"/>
    </location>
</feature>
<name>A0ABW8CEF6_9ACTN</name>